<dbReference type="EMBL" id="AP012029">
    <property type="protein sequence ID" value="BAJ65195.1"/>
    <property type="molecule type" value="Genomic_DNA"/>
</dbReference>
<dbReference type="HOGENOM" id="CLU_3039866_0_0_0"/>
<reference evidence="1 2" key="1">
    <citation type="submission" date="2010-12" db="EMBL/GenBank/DDBJ databases">
        <title>Whole genome sequence of Anaerolinea thermophila UNI-1.</title>
        <authorList>
            <person name="Narita-Yamada S."/>
            <person name="Kishi E."/>
            <person name="Watanabe Y."/>
            <person name="Takasaki K."/>
            <person name="Ankai A."/>
            <person name="Oguchi A."/>
            <person name="Fukui S."/>
            <person name="Takahashi M."/>
            <person name="Yashiro I."/>
            <person name="Hosoyama A."/>
            <person name="Sekiguchi Y."/>
            <person name="Hanada S."/>
            <person name="Fujita N."/>
        </authorList>
    </citation>
    <scope>NUCLEOTIDE SEQUENCE [LARGE SCALE GENOMIC DNA]</scope>
    <source>
        <strain evidence="2">DSM 14523 / JCM 11388 / NBRC 100420 / UNI-1</strain>
    </source>
</reference>
<accession>E8N345</accession>
<sequence length="54" mass="5675">MGPRRGDVIRIPPSPPFFGIEVPPWVPAGGCYSNPTLSAEDIAQPLLGDVCLLG</sequence>
<dbReference type="KEGG" id="atm:ANT_31710"/>
<protein>
    <submittedName>
        <fullName evidence="1">Uncharacterized protein</fullName>
    </submittedName>
</protein>
<evidence type="ECO:0000313" key="2">
    <source>
        <dbReference type="Proteomes" id="UP000008922"/>
    </source>
</evidence>
<dbReference type="Proteomes" id="UP000008922">
    <property type="component" value="Chromosome"/>
</dbReference>
<dbReference type="InParanoid" id="E8N345"/>
<keyword evidence="2" id="KW-1185">Reference proteome</keyword>
<evidence type="ECO:0000313" key="1">
    <source>
        <dbReference type="EMBL" id="BAJ65195.1"/>
    </source>
</evidence>
<organism evidence="1 2">
    <name type="scientific">Anaerolinea thermophila (strain DSM 14523 / JCM 11388 / NBRC 100420 / UNI-1)</name>
    <dbReference type="NCBI Taxonomy" id="926569"/>
    <lineage>
        <taxon>Bacteria</taxon>
        <taxon>Bacillati</taxon>
        <taxon>Chloroflexota</taxon>
        <taxon>Anaerolineae</taxon>
        <taxon>Anaerolineales</taxon>
        <taxon>Anaerolineaceae</taxon>
        <taxon>Anaerolinea</taxon>
    </lineage>
</organism>
<name>E8N345_ANATU</name>
<gene>
    <name evidence="1" type="ordered locus">ANT_31710</name>
</gene>
<dbReference type="STRING" id="926569.ANT_31710"/>
<proteinExistence type="predicted"/>
<dbReference type="AlphaFoldDB" id="E8N345"/>